<organism evidence="1 2">
    <name type="scientific">Cryobacterium mannosilyticum</name>
    <dbReference type="NCBI Taxonomy" id="1259190"/>
    <lineage>
        <taxon>Bacteria</taxon>
        <taxon>Bacillati</taxon>
        <taxon>Actinomycetota</taxon>
        <taxon>Actinomycetes</taxon>
        <taxon>Micrococcales</taxon>
        <taxon>Microbacteriaceae</taxon>
        <taxon>Cryobacterium</taxon>
    </lineage>
</organism>
<evidence type="ECO:0000313" key="1">
    <source>
        <dbReference type="EMBL" id="TFC06753.1"/>
    </source>
</evidence>
<dbReference type="AlphaFoldDB" id="A0A4R8WBX4"/>
<keyword evidence="2" id="KW-1185">Reference proteome</keyword>
<proteinExistence type="predicted"/>
<accession>A0A4R8WBX4</accession>
<name>A0A4R8WBX4_9MICO</name>
<evidence type="ECO:0000313" key="2">
    <source>
        <dbReference type="Proteomes" id="UP000297643"/>
    </source>
</evidence>
<reference evidence="1 2" key="1">
    <citation type="submission" date="2019-03" db="EMBL/GenBank/DDBJ databases">
        <title>Genomics of glacier-inhabiting Cryobacterium strains.</title>
        <authorList>
            <person name="Liu Q."/>
            <person name="Xin Y.-H."/>
        </authorList>
    </citation>
    <scope>NUCLEOTIDE SEQUENCE [LARGE SCALE GENOMIC DNA]</scope>
    <source>
        <strain evidence="1 2">RHLT2-21</strain>
    </source>
</reference>
<dbReference type="RefSeq" id="WP_134507000.1">
    <property type="nucleotide sequence ID" value="NZ_SOFM01000009.1"/>
</dbReference>
<dbReference type="Proteomes" id="UP000297643">
    <property type="component" value="Unassembled WGS sequence"/>
</dbReference>
<dbReference type="EMBL" id="SOFM01000009">
    <property type="protein sequence ID" value="TFC06753.1"/>
    <property type="molecule type" value="Genomic_DNA"/>
</dbReference>
<comment type="caution">
    <text evidence="1">The sequence shown here is derived from an EMBL/GenBank/DDBJ whole genome shotgun (WGS) entry which is preliminary data.</text>
</comment>
<sequence length="106" mass="11120">MIVQDLIEALQGLNPSAEVRIAYQPNYPLWSLARGVAEGDEDGTAVHASPECSECGEDSEHLAGCPAEGEPISEAVPEGEAGFVYLTASDARNGYASPSLWEAANV</sequence>
<protein>
    <submittedName>
        <fullName evidence="1">Uncharacterized protein</fullName>
    </submittedName>
</protein>
<gene>
    <name evidence="1" type="ORF">E3O32_03310</name>
</gene>